<organism evidence="4 5">
    <name type="scientific">Discina gigas</name>
    <dbReference type="NCBI Taxonomy" id="1032678"/>
    <lineage>
        <taxon>Eukaryota</taxon>
        <taxon>Fungi</taxon>
        <taxon>Dikarya</taxon>
        <taxon>Ascomycota</taxon>
        <taxon>Pezizomycotina</taxon>
        <taxon>Pezizomycetes</taxon>
        <taxon>Pezizales</taxon>
        <taxon>Discinaceae</taxon>
        <taxon>Discina</taxon>
    </lineage>
</organism>
<proteinExistence type="inferred from homology"/>
<keyword evidence="2" id="KW-0396">Initiation factor</keyword>
<sequence>MSLRHLFSRSSFRRQFTISFIQPRLQPTFLAASLLLSRSYGVSTRTLPRDEAIKPLGREVEFIDASGLFQGLKPLDYILANFDRERYHLVCLNPHVAPEPVRCRLFSKEQLEEDEKAAYWAKKEKKQSNKDPTKVVKKVEISWATAPGDLEHKLKRINEFLQRGNRVEVILGVKKGMAKQPLGKMVDLVEQVRTEAEKSGKEWKVAEGVIGVQYLVYLEGKRLKKTAEETKPIERVTREERRAMKELAATIAIEEREVTMEGREM</sequence>
<dbReference type="InterPro" id="IPR036788">
    <property type="entry name" value="T_IF-3_C_sf"/>
</dbReference>
<reference evidence="4 5" key="1">
    <citation type="submission" date="2024-02" db="EMBL/GenBank/DDBJ databases">
        <title>Discinaceae phylogenomics.</title>
        <authorList>
            <person name="Dirks A.C."/>
            <person name="James T.Y."/>
        </authorList>
    </citation>
    <scope>NUCLEOTIDE SEQUENCE [LARGE SCALE GENOMIC DNA]</scope>
    <source>
        <strain evidence="4 5">ACD0624</strain>
    </source>
</reference>
<gene>
    <name evidence="4" type="ORF">Q9L58_005565</name>
</gene>
<comment type="similarity">
    <text evidence="1">Belongs to the IF-3 family.</text>
</comment>
<name>A0ABR3GIB7_9PEZI</name>
<dbReference type="Gene3D" id="3.30.110.10">
    <property type="entry name" value="Translation initiation factor 3 (IF-3), C-terminal domain"/>
    <property type="match status" value="1"/>
</dbReference>
<evidence type="ECO:0000256" key="2">
    <source>
        <dbReference type="ARBA" id="ARBA00022540"/>
    </source>
</evidence>
<comment type="caution">
    <text evidence="4">The sequence shown here is derived from an EMBL/GenBank/DDBJ whole genome shotgun (WGS) entry which is preliminary data.</text>
</comment>
<dbReference type="InterPro" id="IPR001288">
    <property type="entry name" value="Translation_initiation_fac_3"/>
</dbReference>
<evidence type="ECO:0000313" key="5">
    <source>
        <dbReference type="Proteomes" id="UP001447188"/>
    </source>
</evidence>
<accession>A0ABR3GIB7</accession>
<evidence type="ECO:0000313" key="4">
    <source>
        <dbReference type="EMBL" id="KAL0635517.1"/>
    </source>
</evidence>
<evidence type="ECO:0000256" key="3">
    <source>
        <dbReference type="ARBA" id="ARBA00022917"/>
    </source>
</evidence>
<dbReference type="SUPFAM" id="SSF55200">
    <property type="entry name" value="Translation initiation factor IF3, C-terminal domain"/>
    <property type="match status" value="1"/>
</dbReference>
<protein>
    <recommendedName>
        <fullName evidence="6">Translation initiation factor IF-3</fullName>
    </recommendedName>
</protein>
<dbReference type="PANTHER" id="PTHR10938:SF0">
    <property type="entry name" value="TRANSLATION INITIATION FACTOR IF-3, MITOCHONDRIAL"/>
    <property type="match status" value="1"/>
</dbReference>
<evidence type="ECO:0000256" key="1">
    <source>
        <dbReference type="ARBA" id="ARBA00005439"/>
    </source>
</evidence>
<keyword evidence="3" id="KW-0648">Protein biosynthesis</keyword>
<keyword evidence="5" id="KW-1185">Reference proteome</keyword>
<evidence type="ECO:0008006" key="6">
    <source>
        <dbReference type="Google" id="ProtNLM"/>
    </source>
</evidence>
<dbReference type="PANTHER" id="PTHR10938">
    <property type="entry name" value="TRANSLATION INITIATION FACTOR IF-3"/>
    <property type="match status" value="1"/>
</dbReference>
<dbReference type="Proteomes" id="UP001447188">
    <property type="component" value="Unassembled WGS sequence"/>
</dbReference>
<dbReference type="EMBL" id="JBBBZM010000068">
    <property type="protein sequence ID" value="KAL0635517.1"/>
    <property type="molecule type" value="Genomic_DNA"/>
</dbReference>